<dbReference type="Gene3D" id="3.30.1050.10">
    <property type="entry name" value="SCP2 sterol-binding domain"/>
    <property type="match status" value="1"/>
</dbReference>
<gene>
    <name evidence="4" type="ORF">SAMN04490239_2201</name>
</gene>
<dbReference type="SUPFAM" id="SSF55718">
    <property type="entry name" value="SCP-like"/>
    <property type="match status" value="1"/>
</dbReference>
<evidence type="ECO:0000313" key="4">
    <source>
        <dbReference type="EMBL" id="SEB92408.1"/>
    </source>
</evidence>
<feature type="compositionally biased region" description="Polar residues" evidence="1">
    <location>
        <begin position="405"/>
        <end position="417"/>
    </location>
</feature>
<reference evidence="5" key="1">
    <citation type="submission" date="2016-10" db="EMBL/GenBank/DDBJ databases">
        <authorList>
            <person name="Varghese N."/>
            <person name="Submissions S."/>
        </authorList>
    </citation>
    <scope>NUCLEOTIDE SEQUENCE [LARGE SCALE GENOMIC DNA]</scope>
    <source>
        <strain evidence="5">DSM 44498</strain>
    </source>
</reference>
<dbReference type="GO" id="GO:0016020">
    <property type="term" value="C:membrane"/>
    <property type="evidence" value="ECO:0007669"/>
    <property type="project" value="TreeGrafter"/>
</dbReference>
<evidence type="ECO:0000259" key="2">
    <source>
        <dbReference type="Pfam" id="PF00561"/>
    </source>
</evidence>
<dbReference type="Gene3D" id="3.40.50.1820">
    <property type="entry name" value="alpha/beta hydrolase"/>
    <property type="match status" value="1"/>
</dbReference>
<dbReference type="InterPro" id="IPR029058">
    <property type="entry name" value="AB_hydrolase_fold"/>
</dbReference>
<dbReference type="InterPro" id="IPR000073">
    <property type="entry name" value="AB_hydrolase_1"/>
</dbReference>
<evidence type="ECO:0000259" key="3">
    <source>
        <dbReference type="Pfam" id="PF02036"/>
    </source>
</evidence>
<dbReference type="Proteomes" id="UP000183561">
    <property type="component" value="Unassembled WGS sequence"/>
</dbReference>
<feature type="domain" description="SCP2" evidence="3">
    <location>
        <begin position="35"/>
        <end position="110"/>
    </location>
</feature>
<dbReference type="InterPro" id="IPR050266">
    <property type="entry name" value="AB_hydrolase_sf"/>
</dbReference>
<dbReference type="GO" id="GO:0003824">
    <property type="term" value="F:catalytic activity"/>
    <property type="evidence" value="ECO:0007669"/>
    <property type="project" value="InterPro"/>
</dbReference>
<dbReference type="PANTHER" id="PTHR43798">
    <property type="entry name" value="MONOACYLGLYCEROL LIPASE"/>
    <property type="match status" value="1"/>
</dbReference>
<dbReference type="InterPro" id="IPR000639">
    <property type="entry name" value="Epox_hydrolase-like"/>
</dbReference>
<dbReference type="InterPro" id="IPR036527">
    <property type="entry name" value="SCP2_sterol-bd_dom_sf"/>
</dbReference>
<feature type="region of interest" description="Disordered" evidence="1">
    <location>
        <begin position="405"/>
        <end position="446"/>
    </location>
</feature>
<feature type="domain" description="AB hydrolase-1" evidence="2">
    <location>
        <begin position="145"/>
        <end position="390"/>
    </location>
</feature>
<organism evidence="4 5">
    <name type="scientific">Rhodococcus koreensis</name>
    <dbReference type="NCBI Taxonomy" id="99653"/>
    <lineage>
        <taxon>Bacteria</taxon>
        <taxon>Bacillati</taxon>
        <taxon>Actinomycetota</taxon>
        <taxon>Actinomycetes</taxon>
        <taxon>Mycobacteriales</taxon>
        <taxon>Nocardiaceae</taxon>
        <taxon>Rhodococcus</taxon>
    </lineage>
</organism>
<evidence type="ECO:0000256" key="1">
    <source>
        <dbReference type="SAM" id="MobiDB-lite"/>
    </source>
</evidence>
<dbReference type="RefSeq" id="WP_244163578.1">
    <property type="nucleotide sequence ID" value="NZ_FNSV01000005.1"/>
</dbReference>
<dbReference type="EMBL" id="FNSV01000005">
    <property type="protein sequence ID" value="SEB92408.1"/>
    <property type="molecule type" value="Genomic_DNA"/>
</dbReference>
<accession>A0A1H4NCB2</accession>
<dbReference type="InterPro" id="IPR003033">
    <property type="entry name" value="SCP2_sterol-bd_dom"/>
</dbReference>
<proteinExistence type="predicted"/>
<dbReference type="Pfam" id="PF00561">
    <property type="entry name" value="Abhydrolase_1"/>
    <property type="match status" value="1"/>
</dbReference>
<dbReference type="PANTHER" id="PTHR43798:SF33">
    <property type="entry name" value="HYDROLASE, PUTATIVE (AFU_ORTHOLOGUE AFUA_2G14860)-RELATED"/>
    <property type="match status" value="1"/>
</dbReference>
<dbReference type="PRINTS" id="PR00111">
    <property type="entry name" value="ABHYDROLASE"/>
</dbReference>
<dbReference type="SUPFAM" id="SSF53474">
    <property type="entry name" value="alpha/beta-Hydrolases"/>
    <property type="match status" value="1"/>
</dbReference>
<evidence type="ECO:0000313" key="5">
    <source>
        <dbReference type="Proteomes" id="UP000183561"/>
    </source>
</evidence>
<dbReference type="Pfam" id="PF02036">
    <property type="entry name" value="SCP2"/>
    <property type="match status" value="1"/>
</dbReference>
<name>A0A1H4NCB2_9NOCA</name>
<dbReference type="AlphaFoldDB" id="A0A1H4NCB2"/>
<sequence length="446" mass="48514">MTMARSPVSCDPEICLAKHLPRDVTRSALGHRRVTMNLDITDHGKWTVRIDEGTVTYRRGGVAHPTSTVRTDAATLGDLLAGRISVADAFLSGALEIRGSMTTVLAIGGTFAPDVELPTRARARETSAYGVHTGYLEAGDPDKRPVVLLHGLGANNSSMLPVLADLASDHRVICPDLPGFGSSAAPAWRYTPEQLHRWLRAFLDAVDARGAALIGHSLGGRVALELALRDPDAVTGLVLVCPAMAFRRRRRLTSLARLLPLDVARLPLAVPPRLLHAGARAGLRALLADPGVVPRHWYEAAADEWELSLRHASRRRALWSALLGLYLDEPFGETGLWDRIAGLEVPALFLWGDRDTLVPARFARHVTSAVPTARSVTLHACGHVPQFERPEITLRLIREQLATTAQRGAVRQRQSMSARRGARRSLHSAGARGRRESTRSNTGRIA</sequence>
<dbReference type="PRINTS" id="PR00412">
    <property type="entry name" value="EPOXHYDRLASE"/>
</dbReference>
<keyword evidence="5" id="KW-1185">Reference proteome</keyword>
<protein>
    <submittedName>
        <fullName evidence="4">Pimeloyl-ACP methyl ester carboxylesterase</fullName>
    </submittedName>
</protein>